<organism evidence="11 12">
    <name type="scientific">Bordetella pseudohinzii</name>
    <dbReference type="NCBI Taxonomy" id="1331258"/>
    <lineage>
        <taxon>Bacteria</taxon>
        <taxon>Pseudomonadati</taxon>
        <taxon>Pseudomonadota</taxon>
        <taxon>Betaproteobacteria</taxon>
        <taxon>Burkholderiales</taxon>
        <taxon>Alcaligenaceae</taxon>
        <taxon>Bordetella</taxon>
    </lineage>
</organism>
<keyword evidence="6 9" id="KW-1133">Transmembrane helix</keyword>
<accession>A0A0J6BPP1</accession>
<comment type="similarity">
    <text evidence="8">Belongs to the binding-protein-dependent transport system permease family. LivHM subfamily.</text>
</comment>
<dbReference type="Proteomes" id="UP000053096">
    <property type="component" value="Unassembled WGS sequence"/>
</dbReference>
<dbReference type="InterPro" id="IPR052157">
    <property type="entry name" value="BCAA_transport_permease"/>
</dbReference>
<dbReference type="EMBL" id="CYTV01000012">
    <property type="protein sequence ID" value="CUJ06837.1"/>
    <property type="molecule type" value="Genomic_DNA"/>
</dbReference>
<feature type="transmembrane region" description="Helical" evidence="9">
    <location>
        <begin position="7"/>
        <end position="32"/>
    </location>
</feature>
<dbReference type="GO" id="GO:0005886">
    <property type="term" value="C:plasma membrane"/>
    <property type="evidence" value="ECO:0007669"/>
    <property type="project" value="UniProtKB-SubCell"/>
</dbReference>
<evidence type="ECO:0000256" key="5">
    <source>
        <dbReference type="ARBA" id="ARBA00022970"/>
    </source>
</evidence>
<dbReference type="EMBL" id="CP016440">
    <property type="protein sequence ID" value="ANY16851.1"/>
    <property type="molecule type" value="Genomic_DNA"/>
</dbReference>
<dbReference type="GO" id="GO:0006865">
    <property type="term" value="P:amino acid transport"/>
    <property type="evidence" value="ECO:0007669"/>
    <property type="project" value="UniProtKB-KW"/>
</dbReference>
<reference evidence="10 13" key="2">
    <citation type="submission" date="2016-07" db="EMBL/GenBank/DDBJ databases">
        <title>Complete genome sequences of Bordetella pseudohinzii.</title>
        <authorList>
            <person name="Spilker T."/>
            <person name="Darrah R."/>
            <person name="LiPuma J.J."/>
        </authorList>
    </citation>
    <scope>NUCLEOTIDE SEQUENCE [LARGE SCALE GENOMIC DNA]</scope>
    <source>
        <strain evidence="10 13">HI4681</strain>
    </source>
</reference>
<name>A0A0J6BPP1_9BORD</name>
<keyword evidence="13" id="KW-1185">Reference proteome</keyword>
<comment type="subcellular location">
    <subcellularLocation>
        <location evidence="1">Cell membrane</location>
        <topology evidence="1">Multi-pass membrane protein</topology>
    </subcellularLocation>
</comment>
<accession>A0A0M7HBM8</accession>
<evidence type="ECO:0000313" key="13">
    <source>
        <dbReference type="Proteomes" id="UP000092950"/>
    </source>
</evidence>
<evidence type="ECO:0000256" key="2">
    <source>
        <dbReference type="ARBA" id="ARBA00022448"/>
    </source>
</evidence>
<evidence type="ECO:0000313" key="10">
    <source>
        <dbReference type="EMBL" id="ANY16851.1"/>
    </source>
</evidence>
<keyword evidence="7 9" id="KW-0472">Membrane</keyword>
<evidence type="ECO:0000256" key="9">
    <source>
        <dbReference type="SAM" id="Phobius"/>
    </source>
</evidence>
<keyword evidence="3" id="KW-1003">Cell membrane</keyword>
<dbReference type="KEGG" id="bpdz:BBN53_13755"/>
<dbReference type="CDD" id="cd06582">
    <property type="entry name" value="TM_PBP1_LivH_like"/>
    <property type="match status" value="1"/>
</dbReference>
<evidence type="ECO:0000313" key="12">
    <source>
        <dbReference type="Proteomes" id="UP000053096"/>
    </source>
</evidence>
<evidence type="ECO:0000256" key="7">
    <source>
        <dbReference type="ARBA" id="ARBA00023136"/>
    </source>
</evidence>
<feature type="transmembrane region" description="Helical" evidence="9">
    <location>
        <begin position="89"/>
        <end position="110"/>
    </location>
</feature>
<feature type="transmembrane region" description="Helical" evidence="9">
    <location>
        <begin position="247"/>
        <end position="267"/>
    </location>
</feature>
<feature type="transmembrane region" description="Helical" evidence="9">
    <location>
        <begin position="147"/>
        <end position="171"/>
    </location>
</feature>
<dbReference type="PANTHER" id="PTHR11795">
    <property type="entry name" value="BRANCHED-CHAIN AMINO ACID TRANSPORT SYSTEM PERMEASE PROTEIN LIVH"/>
    <property type="match status" value="1"/>
</dbReference>
<keyword evidence="4 9" id="KW-0812">Transmembrane</keyword>
<evidence type="ECO:0000256" key="8">
    <source>
        <dbReference type="ARBA" id="ARBA00037998"/>
    </source>
</evidence>
<feature type="transmembrane region" description="Helical" evidence="9">
    <location>
        <begin position="314"/>
        <end position="333"/>
    </location>
</feature>
<gene>
    <name evidence="11" type="primary">livH_25</name>
    <name evidence="10" type="ORF">BBN53_13755</name>
    <name evidence="11" type="ORF">ERS370011_03594</name>
</gene>
<evidence type="ECO:0000256" key="1">
    <source>
        <dbReference type="ARBA" id="ARBA00004651"/>
    </source>
</evidence>
<keyword evidence="5" id="KW-0029">Amino-acid transport</keyword>
<evidence type="ECO:0000256" key="6">
    <source>
        <dbReference type="ARBA" id="ARBA00022989"/>
    </source>
</evidence>
<dbReference type="PANTHER" id="PTHR11795:SF450">
    <property type="entry name" value="ABC TRANSPORTER PERMEASE PROTEIN"/>
    <property type="match status" value="1"/>
</dbReference>
<dbReference type="AlphaFoldDB" id="A0A0J6BPP1"/>
<dbReference type="Pfam" id="PF02653">
    <property type="entry name" value="BPD_transp_2"/>
    <property type="match status" value="1"/>
</dbReference>
<sequence>MNSSIAIFLGVDGITNGAVYALVALSLVLVYTTTRVVNVAQGDYLTFGAMSFASFAAGSLTPLLYLVLGVGAVALGLDIGKAIAYKRNPLAPLIKYAVAGSLLFALAWGATHSQSMPLQMIAALLLVSAMGPIIYQLTVEPRPGNPPIVLLTCSVGVTLILHPLGLLIWGSDSITVEPISSMRLSLGPVDLAMQSIFILIAAVVMTAALFVFFRYSLYGKALKAASVNRDGALYCGVPVGTVGRLSYFIAAGMSALSGMLLAPLVTANYEMGFVVGLKGFVGAVTGGLVTYPLSLAGVFLVGVFESFSAFFSSAFRDALVFALVIPILLWRNASHGDDLDEH</sequence>
<protein>
    <submittedName>
        <fullName evidence="11">LIV-I protein H</fullName>
    </submittedName>
</protein>
<dbReference type="Proteomes" id="UP000092950">
    <property type="component" value="Chromosome"/>
</dbReference>
<feature type="transmembrane region" description="Helical" evidence="9">
    <location>
        <begin position="116"/>
        <end position="135"/>
    </location>
</feature>
<feature type="transmembrane region" description="Helical" evidence="9">
    <location>
        <begin position="279"/>
        <end position="302"/>
    </location>
</feature>
<proteinExistence type="inferred from homology"/>
<keyword evidence="2" id="KW-0813">Transport</keyword>
<feature type="transmembrane region" description="Helical" evidence="9">
    <location>
        <begin position="191"/>
        <end position="213"/>
    </location>
</feature>
<dbReference type="RefSeq" id="WP_043212002.1">
    <property type="nucleotide sequence ID" value="NZ_CAJGUP010000180.1"/>
</dbReference>
<dbReference type="InterPro" id="IPR001851">
    <property type="entry name" value="ABC_transp_permease"/>
</dbReference>
<dbReference type="GO" id="GO:0022857">
    <property type="term" value="F:transmembrane transporter activity"/>
    <property type="evidence" value="ECO:0007669"/>
    <property type="project" value="InterPro"/>
</dbReference>
<evidence type="ECO:0000256" key="4">
    <source>
        <dbReference type="ARBA" id="ARBA00022692"/>
    </source>
</evidence>
<feature type="transmembrane region" description="Helical" evidence="9">
    <location>
        <begin position="52"/>
        <end position="77"/>
    </location>
</feature>
<dbReference type="OrthoDB" id="8652481at2"/>
<evidence type="ECO:0000256" key="3">
    <source>
        <dbReference type="ARBA" id="ARBA00022475"/>
    </source>
</evidence>
<evidence type="ECO:0000313" key="11">
    <source>
        <dbReference type="EMBL" id="CUJ06837.1"/>
    </source>
</evidence>
<reference evidence="11 12" key="1">
    <citation type="submission" date="2015-09" db="EMBL/GenBank/DDBJ databases">
        <authorList>
            <person name="Jackson K.R."/>
            <person name="Lunt B.L."/>
            <person name="Fisher J.N.B."/>
            <person name="Gardner A.V."/>
            <person name="Bailey M.E."/>
            <person name="Deus L.M."/>
            <person name="Earl A.S."/>
            <person name="Gibby P.D."/>
            <person name="Hartmann K.A."/>
            <person name="Liu J.E."/>
            <person name="Manci A.M."/>
            <person name="Nielsen D.A."/>
            <person name="Solomon M.B."/>
            <person name="Breakwell D.P."/>
            <person name="Burnett S.H."/>
            <person name="Grose J.H."/>
        </authorList>
    </citation>
    <scope>NUCLEOTIDE SEQUENCE [LARGE SCALE GENOMIC DNA]</scope>
    <source>
        <strain evidence="11 12">2789STDY5608636</strain>
    </source>
</reference>